<feature type="non-terminal residue" evidence="2">
    <location>
        <position position="176"/>
    </location>
</feature>
<name>X1A835_9ZZZZ</name>
<dbReference type="InterPro" id="IPR029057">
    <property type="entry name" value="PRTase-like"/>
</dbReference>
<dbReference type="AlphaFoldDB" id="X1A835"/>
<accession>X1A835</accession>
<feature type="domain" description="Double zinc ribbon" evidence="1">
    <location>
        <begin position="8"/>
        <end position="62"/>
    </location>
</feature>
<dbReference type="EMBL" id="BART01001298">
    <property type="protein sequence ID" value="GAG66287.1"/>
    <property type="molecule type" value="Genomic_DNA"/>
</dbReference>
<dbReference type="Pfam" id="PF18912">
    <property type="entry name" value="DZR_2"/>
    <property type="match status" value="1"/>
</dbReference>
<dbReference type="InterPro" id="IPR044005">
    <property type="entry name" value="DZR_2"/>
</dbReference>
<dbReference type="InterPro" id="IPR051910">
    <property type="entry name" value="ComF/GntX_DNA_util-trans"/>
</dbReference>
<gene>
    <name evidence="2" type="ORF">S01H4_04738</name>
</gene>
<evidence type="ECO:0000313" key="2">
    <source>
        <dbReference type="EMBL" id="GAG66287.1"/>
    </source>
</evidence>
<protein>
    <recommendedName>
        <fullName evidence="1">Double zinc ribbon domain-containing protein</fullName>
    </recommendedName>
</protein>
<comment type="caution">
    <text evidence="2">The sequence shown here is derived from an EMBL/GenBank/DDBJ whole genome shotgun (WGS) entry which is preliminary data.</text>
</comment>
<organism evidence="2">
    <name type="scientific">marine sediment metagenome</name>
    <dbReference type="NCBI Taxonomy" id="412755"/>
    <lineage>
        <taxon>unclassified sequences</taxon>
        <taxon>metagenomes</taxon>
        <taxon>ecological metagenomes</taxon>
    </lineage>
</organism>
<dbReference type="PANTHER" id="PTHR47505:SF1">
    <property type="entry name" value="DNA UTILIZATION PROTEIN YHGH"/>
    <property type="match status" value="1"/>
</dbReference>
<proteinExistence type="predicted"/>
<dbReference type="SUPFAM" id="SSF53271">
    <property type="entry name" value="PRTase-like"/>
    <property type="match status" value="1"/>
</dbReference>
<sequence length="176" mass="20664">MNKFLKAFLDIFFSPKCVICSKLDERFLCENCINTISKIENPICQFCGKPTLRSVDRCIECRDEKLYFTKARSFGLYETVLKDAIVEFKYNRIKSLTEVLTQLLYKVYQKNYENNLFNSIEFVPLTRKDKNLRGFNQSELLAKKLAKMTKIPANGFLIKVRNTESQMGLQLSQRRK</sequence>
<dbReference type="PANTHER" id="PTHR47505">
    <property type="entry name" value="DNA UTILIZATION PROTEIN YHGH"/>
    <property type="match status" value="1"/>
</dbReference>
<reference evidence="2" key="1">
    <citation type="journal article" date="2014" name="Front. Microbiol.">
        <title>High frequency of phylogenetically diverse reductive dehalogenase-homologous genes in deep subseafloor sedimentary metagenomes.</title>
        <authorList>
            <person name="Kawai M."/>
            <person name="Futagami T."/>
            <person name="Toyoda A."/>
            <person name="Takaki Y."/>
            <person name="Nishi S."/>
            <person name="Hori S."/>
            <person name="Arai W."/>
            <person name="Tsubouchi T."/>
            <person name="Morono Y."/>
            <person name="Uchiyama I."/>
            <person name="Ito T."/>
            <person name="Fujiyama A."/>
            <person name="Inagaki F."/>
            <person name="Takami H."/>
        </authorList>
    </citation>
    <scope>NUCLEOTIDE SEQUENCE</scope>
    <source>
        <strain evidence="2">Expedition CK06-06</strain>
    </source>
</reference>
<evidence type="ECO:0000259" key="1">
    <source>
        <dbReference type="Pfam" id="PF18912"/>
    </source>
</evidence>